<dbReference type="Proteomes" id="UP000218272">
    <property type="component" value="Chromosome SCLO_1"/>
</dbReference>
<dbReference type="GO" id="GO:0006313">
    <property type="term" value="P:DNA transposition"/>
    <property type="evidence" value="ECO:0007669"/>
    <property type="project" value="InterPro"/>
</dbReference>
<dbReference type="KEGG" id="sclo:SCLO_1023970"/>
<dbReference type="GO" id="GO:0000150">
    <property type="term" value="F:DNA strand exchange activity"/>
    <property type="evidence" value="ECO:0007669"/>
    <property type="project" value="InterPro"/>
</dbReference>
<dbReference type="Gene3D" id="3.90.1750.20">
    <property type="entry name" value="Putative Large Serine Recombinase, Chain B, Domain 2"/>
    <property type="match status" value="1"/>
</dbReference>
<evidence type="ECO:0000259" key="1">
    <source>
        <dbReference type="PROSITE" id="PS51737"/>
    </source>
</evidence>
<gene>
    <name evidence="2" type="ORF">SCLO_1023970</name>
</gene>
<evidence type="ECO:0000313" key="2">
    <source>
        <dbReference type="EMBL" id="BAV65437.1"/>
    </source>
</evidence>
<dbReference type="InterPro" id="IPR011109">
    <property type="entry name" value="DNA_bind_recombinase_dom"/>
</dbReference>
<dbReference type="AlphaFoldDB" id="A0A1E1F4K7"/>
<dbReference type="EMBL" id="AP017655">
    <property type="protein sequence ID" value="BAV65437.1"/>
    <property type="molecule type" value="Genomic_DNA"/>
</dbReference>
<proteinExistence type="predicted"/>
<dbReference type="PANTHER" id="PTHR33055">
    <property type="entry name" value="TRANSPOSASE FOR INSERTION SEQUENCE ELEMENT IS1111A"/>
    <property type="match status" value="1"/>
</dbReference>
<feature type="domain" description="Recombinase" evidence="1">
    <location>
        <begin position="290"/>
        <end position="404"/>
    </location>
</feature>
<accession>A0A1E1F4K7</accession>
<dbReference type="RefSeq" id="WP_096362145.1">
    <property type="nucleotide sequence ID" value="NZ_AP017655.1"/>
</dbReference>
<dbReference type="SUPFAM" id="SSF109709">
    <property type="entry name" value="KorB DNA-binding domain-like"/>
    <property type="match status" value="1"/>
</dbReference>
<dbReference type="PROSITE" id="PS51737">
    <property type="entry name" value="RECOMBINASE_DNA_BIND"/>
    <property type="match status" value="1"/>
</dbReference>
<dbReference type="PANTHER" id="PTHR33055:SF3">
    <property type="entry name" value="PUTATIVE TRANSPOSASE FOR IS117-RELATED"/>
    <property type="match status" value="1"/>
</dbReference>
<organism evidence="2 3">
    <name type="scientific">Sphingobium cloacae</name>
    <dbReference type="NCBI Taxonomy" id="120107"/>
    <lineage>
        <taxon>Bacteria</taxon>
        <taxon>Pseudomonadati</taxon>
        <taxon>Pseudomonadota</taxon>
        <taxon>Alphaproteobacteria</taxon>
        <taxon>Sphingomonadales</taxon>
        <taxon>Sphingomonadaceae</taxon>
        <taxon>Sphingobium</taxon>
    </lineage>
</organism>
<dbReference type="GO" id="GO:0003677">
    <property type="term" value="F:DNA binding"/>
    <property type="evidence" value="ECO:0007669"/>
    <property type="project" value="InterPro"/>
</dbReference>
<dbReference type="Pfam" id="PF07508">
    <property type="entry name" value="Recombinase"/>
    <property type="match status" value="1"/>
</dbReference>
<dbReference type="Pfam" id="PF01548">
    <property type="entry name" value="DEDD_Tnp_IS110"/>
    <property type="match status" value="1"/>
</dbReference>
<reference evidence="2 3" key="1">
    <citation type="submission" date="2016-10" db="EMBL/GenBank/DDBJ databases">
        <title>Complete Genome Sequence of the Nonylphenol-Degrading Bacterium Sphingobium cloacae JCM 10874T.</title>
        <authorList>
            <person name="Ootsuka M."/>
            <person name="Nishizawa T."/>
            <person name="Ohta H."/>
        </authorList>
    </citation>
    <scope>NUCLEOTIDE SEQUENCE [LARGE SCALE GENOMIC DNA]</scope>
    <source>
        <strain evidence="2 3">JCM 10874</strain>
    </source>
</reference>
<dbReference type="InterPro" id="IPR002525">
    <property type="entry name" value="Transp_IS110-like_N"/>
</dbReference>
<dbReference type="GO" id="GO:0004803">
    <property type="term" value="F:transposase activity"/>
    <property type="evidence" value="ECO:0007669"/>
    <property type="project" value="InterPro"/>
</dbReference>
<dbReference type="InterPro" id="IPR047650">
    <property type="entry name" value="Transpos_IS110"/>
</dbReference>
<name>A0A1E1F4K7_9SPHN</name>
<dbReference type="InterPro" id="IPR038109">
    <property type="entry name" value="DNA_bind_recomb_sf"/>
</dbReference>
<keyword evidence="3" id="KW-1185">Reference proteome</keyword>
<protein>
    <submittedName>
        <fullName evidence="2">Transposase</fullName>
    </submittedName>
</protein>
<evidence type="ECO:0000313" key="3">
    <source>
        <dbReference type="Proteomes" id="UP000218272"/>
    </source>
</evidence>
<sequence length="677" mass="74623">MTKKITNPEILAIRAAAEVDPACGRVWVGLDVGLKSTSVCVLDRDGKVVHQVSMKTHPTEIGRYLAKNFASNVAVVGMETGAMSAHLAGGLRKQGHQVAVMDALQVHRVLSLKRNKTDTNDARGIAEITRTGRDYLTEVYVKSAACFEVRAQLIMRHRLVQQRLANENMIRGLLRVYGGRVEPGAKSSATYRDRVVEQLLIIQDREGINLRPRILPVLDLCERLQRDVVRIETELEALAAANPVCRRFMVGAARCRSEIGAPSMIKSPRLTDLQLILLSTASQRDDGNPPLGYQPNGRTLAIVEDHADIVRHIFARYLDLGNVRLVADALASEGIIAPERTATTRRVTGGRPFTRGQIYKLLSNPIYIGEIHHKGQIHDGKHEAIIDRDIWDAVQQMLATNRQGERSGSRASSPSLLASRIVDQHGEPLVAAHACKGKVRYRYYVNRSLQHNADRHATDSLRIPAREIETAVVTSLATALDDPLALLTQAGITLESDRLRTILKKAEQLAASVRHKQRDVISDLVARVVVHPHEIAIRLSVAALCRACTIDPANSPDGITLTEPVRLTRTGLALRLIQRDGRPVTQGKPDPGLIALLRKARNWWRQLQTGTIDIATIADQEKVNDSWVSRVVRLNFLAPVIVEAILAGTQPASVSATALRTANLPIDWNEQIALFGM</sequence>
<dbReference type="OrthoDB" id="7410629at2"/>